<reference evidence="1 2" key="1">
    <citation type="submission" date="2019-02" db="EMBL/GenBank/DDBJ databases">
        <title>Sequencing the genomes of 1000 actinobacteria strains.</title>
        <authorList>
            <person name="Klenk H.-P."/>
        </authorList>
    </citation>
    <scope>NUCLEOTIDE SEQUENCE [LARGE SCALE GENOMIC DNA]</scope>
    <source>
        <strain evidence="1 2">DSM 16932</strain>
    </source>
</reference>
<keyword evidence="2" id="KW-1185">Reference proteome</keyword>
<dbReference type="EMBL" id="SGWX01000001">
    <property type="protein sequence ID" value="RZS61898.1"/>
    <property type="molecule type" value="Genomic_DNA"/>
</dbReference>
<comment type="caution">
    <text evidence="1">The sequence shown here is derived from an EMBL/GenBank/DDBJ whole genome shotgun (WGS) entry which is preliminary data.</text>
</comment>
<dbReference type="Proteomes" id="UP000293852">
    <property type="component" value="Unassembled WGS sequence"/>
</dbReference>
<accession>A0A4Q7M5N8</accession>
<proteinExistence type="predicted"/>
<sequence length="136" mass="13962">MARGRIWVAGGAVALLAACGGDGNPPPVDPASPAASYVRTGPWNQGDSAALDGVLRLVDGCLVVEAYGTTTVPIFPSDFVWDPREQTLEAFGLTLTVGQPVYLGGGMTTGPVEHLPAGCAGERFVVHSGQSEPREG</sequence>
<organism evidence="1 2">
    <name type="scientific">Xylanimonas ulmi</name>
    <dbReference type="NCBI Taxonomy" id="228973"/>
    <lineage>
        <taxon>Bacteria</taxon>
        <taxon>Bacillati</taxon>
        <taxon>Actinomycetota</taxon>
        <taxon>Actinomycetes</taxon>
        <taxon>Micrococcales</taxon>
        <taxon>Promicromonosporaceae</taxon>
        <taxon>Xylanimonas</taxon>
    </lineage>
</organism>
<gene>
    <name evidence="1" type="ORF">EV386_2211</name>
</gene>
<dbReference type="PROSITE" id="PS51257">
    <property type="entry name" value="PROKAR_LIPOPROTEIN"/>
    <property type="match status" value="1"/>
</dbReference>
<protein>
    <recommendedName>
        <fullName evidence="3">Lipoprotein</fullName>
    </recommendedName>
</protein>
<name>A0A4Q7M5N8_9MICO</name>
<dbReference type="RefSeq" id="WP_130414940.1">
    <property type="nucleotide sequence ID" value="NZ_SGWX01000001.1"/>
</dbReference>
<dbReference type="OrthoDB" id="4833211at2"/>
<evidence type="ECO:0000313" key="1">
    <source>
        <dbReference type="EMBL" id="RZS61898.1"/>
    </source>
</evidence>
<evidence type="ECO:0000313" key="2">
    <source>
        <dbReference type="Proteomes" id="UP000293852"/>
    </source>
</evidence>
<evidence type="ECO:0008006" key="3">
    <source>
        <dbReference type="Google" id="ProtNLM"/>
    </source>
</evidence>
<dbReference type="AlphaFoldDB" id="A0A4Q7M5N8"/>